<dbReference type="Pfam" id="PF01244">
    <property type="entry name" value="Peptidase_M19"/>
    <property type="match status" value="1"/>
</dbReference>
<dbReference type="CDD" id="cd01301">
    <property type="entry name" value="rDP_like"/>
    <property type="match status" value="1"/>
</dbReference>
<accession>A0A850LLJ9</accession>
<protein>
    <submittedName>
        <fullName evidence="1">Membrane dipeptidase</fullName>
    </submittedName>
</protein>
<dbReference type="AlphaFoldDB" id="A0A850LLJ9"/>
<dbReference type="PANTHER" id="PTHR10443">
    <property type="entry name" value="MICROSOMAL DIPEPTIDASE"/>
    <property type="match status" value="1"/>
</dbReference>
<dbReference type="EMBL" id="JABXIY010000047">
    <property type="protein sequence ID" value="NVK98442.1"/>
    <property type="molecule type" value="Genomic_DNA"/>
</dbReference>
<proteinExistence type="predicted"/>
<evidence type="ECO:0000313" key="2">
    <source>
        <dbReference type="Proteomes" id="UP000565723"/>
    </source>
</evidence>
<dbReference type="InterPro" id="IPR032466">
    <property type="entry name" value="Metal_Hydrolase"/>
</dbReference>
<dbReference type="PANTHER" id="PTHR10443:SF12">
    <property type="entry name" value="DIPEPTIDASE"/>
    <property type="match status" value="1"/>
</dbReference>
<dbReference type="PROSITE" id="PS51365">
    <property type="entry name" value="RENAL_DIPEPTIDASE_2"/>
    <property type="match status" value="1"/>
</dbReference>
<dbReference type="InterPro" id="IPR008257">
    <property type="entry name" value="Pept_M19"/>
</dbReference>
<reference evidence="1 2" key="1">
    <citation type="journal article" date="2020" name="Proc. Natl. Acad. Sci. U.S.A.">
        <title>Ecological drivers of bacterial community assembly in synthetic phycospheres.</title>
        <authorList>
            <person name="Fu H."/>
            <person name="Uchimiya M."/>
            <person name="Gore J."/>
            <person name="Moran M.A."/>
        </authorList>
    </citation>
    <scope>NUCLEOTIDE SEQUENCE [LARGE SCALE GENOMIC DNA]</scope>
    <source>
        <strain evidence="1">HF-Din03</strain>
    </source>
</reference>
<comment type="caution">
    <text evidence="1">The sequence shown here is derived from an EMBL/GenBank/DDBJ whole genome shotgun (WGS) entry which is preliminary data.</text>
</comment>
<dbReference type="OMA" id="QQPRACF"/>
<dbReference type="Gene3D" id="3.20.20.140">
    <property type="entry name" value="Metal-dependent hydrolases"/>
    <property type="match status" value="1"/>
</dbReference>
<dbReference type="SUPFAM" id="SSF51556">
    <property type="entry name" value="Metallo-dependent hydrolases"/>
    <property type="match status" value="1"/>
</dbReference>
<name>A0A850LLJ9_9RHOB</name>
<organism evidence="1 2">
    <name type="scientific">Ruegeria pomeroyi</name>
    <dbReference type="NCBI Taxonomy" id="89184"/>
    <lineage>
        <taxon>Bacteria</taxon>
        <taxon>Pseudomonadati</taxon>
        <taxon>Pseudomonadota</taxon>
        <taxon>Alphaproteobacteria</taxon>
        <taxon>Rhodobacterales</taxon>
        <taxon>Roseobacteraceae</taxon>
        <taxon>Ruegeria</taxon>
    </lineage>
</organism>
<dbReference type="Proteomes" id="UP000565723">
    <property type="component" value="Unassembled WGS sequence"/>
</dbReference>
<dbReference type="RefSeq" id="WP_011047050.1">
    <property type="nucleotide sequence ID" value="NZ_CP076685.1"/>
</dbReference>
<evidence type="ECO:0000313" key="1">
    <source>
        <dbReference type="EMBL" id="NVK98442.1"/>
    </source>
</evidence>
<dbReference type="GO" id="GO:0006508">
    <property type="term" value="P:proteolysis"/>
    <property type="evidence" value="ECO:0007669"/>
    <property type="project" value="InterPro"/>
</dbReference>
<dbReference type="GO" id="GO:0070573">
    <property type="term" value="F:metallodipeptidase activity"/>
    <property type="evidence" value="ECO:0007669"/>
    <property type="project" value="InterPro"/>
</dbReference>
<gene>
    <name evidence="1" type="ORF">HW564_16075</name>
</gene>
<sequence length="346" mass="37270">MIVFDGHNDVLTELVRAGGRAAAGGFLSGLPGQLDLPRARAGGFGGGFFALWARSEGATDFSTLGPEYDLPLPEPVPEAQAWEMIRAQADTLVALEEAGAVRICTSTAQIARARDEGLLGAILHLEGAEGIGPDFYELEELYALGLRSLGPVWSRPNAFGHGVPFRYPSGPDIGPGLTERGRALIARCEELRILIDLSHLNLAGFREVAALSKRPLVATHSNAHARVPHARNLTDEQLRIMAESGGLAGVNFESTFLRPDGRPDDDIPAAWLLAQFDHLLDRLGEEGVAIGSDYDGCTPPAWLNSVDKLPALIAAMERHGYPAARIERICWGNWMRVLAETWGESA</sequence>